<evidence type="ECO:0000259" key="4">
    <source>
        <dbReference type="PROSITE" id="PS50943"/>
    </source>
</evidence>
<dbReference type="CDD" id="cd00093">
    <property type="entry name" value="HTH_XRE"/>
    <property type="match status" value="1"/>
</dbReference>
<dbReference type="RefSeq" id="WP_078754215.1">
    <property type="nucleotide sequence ID" value="NZ_FUXU01000086.1"/>
</dbReference>
<keyword evidence="1" id="KW-0805">Transcription regulation</keyword>
<dbReference type="InterPro" id="IPR015927">
    <property type="entry name" value="Peptidase_S24_S26A/B/C"/>
</dbReference>
<dbReference type="Gene3D" id="2.10.109.10">
    <property type="entry name" value="Umud Fragment, subunit A"/>
    <property type="match status" value="1"/>
</dbReference>
<evidence type="ECO:0000256" key="3">
    <source>
        <dbReference type="ARBA" id="ARBA00023163"/>
    </source>
</evidence>
<dbReference type="Gene3D" id="1.10.260.40">
    <property type="entry name" value="lambda repressor-like DNA-binding domains"/>
    <property type="match status" value="1"/>
</dbReference>
<dbReference type="InterPro" id="IPR036286">
    <property type="entry name" value="LexA/Signal_pep-like_sf"/>
</dbReference>
<dbReference type="PROSITE" id="PS50943">
    <property type="entry name" value="HTH_CROC1"/>
    <property type="match status" value="1"/>
</dbReference>
<dbReference type="SUPFAM" id="SSF47413">
    <property type="entry name" value="lambda repressor-like DNA-binding domains"/>
    <property type="match status" value="1"/>
</dbReference>
<protein>
    <submittedName>
        <fullName evidence="5">Helix-turn-helix</fullName>
    </submittedName>
</protein>
<dbReference type="CDD" id="cd06529">
    <property type="entry name" value="S24_LexA-like"/>
    <property type="match status" value="1"/>
</dbReference>
<dbReference type="InterPro" id="IPR010982">
    <property type="entry name" value="Lambda_DNA-bd_dom_sf"/>
</dbReference>
<dbReference type="PANTHER" id="PTHR40661:SF3">
    <property type="entry name" value="FELS-1 PROPHAGE TRANSCRIPTIONAL REGULATOR"/>
    <property type="match status" value="1"/>
</dbReference>
<keyword evidence="6" id="KW-1185">Reference proteome</keyword>
<dbReference type="Pfam" id="PF00717">
    <property type="entry name" value="Peptidase_S24"/>
    <property type="match status" value="1"/>
</dbReference>
<dbReference type="Pfam" id="PF01381">
    <property type="entry name" value="HTH_3"/>
    <property type="match status" value="1"/>
</dbReference>
<evidence type="ECO:0000313" key="6">
    <source>
        <dbReference type="Proteomes" id="UP000190162"/>
    </source>
</evidence>
<accession>A0A1T4VN59</accession>
<dbReference type="Proteomes" id="UP000190162">
    <property type="component" value="Unassembled WGS sequence"/>
</dbReference>
<keyword evidence="3" id="KW-0804">Transcription</keyword>
<evidence type="ECO:0000256" key="1">
    <source>
        <dbReference type="ARBA" id="ARBA00023015"/>
    </source>
</evidence>
<name>A0A1T4VN59_9GAMM</name>
<dbReference type="OrthoDB" id="5959816at2"/>
<reference evidence="6" key="1">
    <citation type="submission" date="2017-02" db="EMBL/GenBank/DDBJ databases">
        <authorList>
            <person name="Varghese N."/>
            <person name="Submissions S."/>
        </authorList>
    </citation>
    <scope>NUCLEOTIDE SEQUENCE [LARGE SCALE GENOMIC DNA]</scope>
    <source>
        <strain evidence="6">DSM 22720</strain>
    </source>
</reference>
<keyword evidence="2" id="KW-0238">DNA-binding</keyword>
<dbReference type="EMBL" id="FUXU01000086">
    <property type="protein sequence ID" value="SKA66366.1"/>
    <property type="molecule type" value="Genomic_DNA"/>
</dbReference>
<sequence length="246" mass="28189">MSDTYKEKTLEKKNEQDRFFQVDIKNRFIARLEDAMNGEANVAFAQKCGISEATIRKYRKGETTPNLENLEAIAKVANKPIWWFLSEDTESKEIEVKPPSIPVTFIDKFEIVASAGYGSYIDSESVIDEFPFTDAYLRRHRLSSADLCIIESRGDSMEPTIESGADLLINRKEFSPYKVVHGVHVLNLDGELKVKRLEFDLMRDGYRIISDNSLYEEDFLPRSELERLRIIGEVAMVLGKPSDYTV</sequence>
<evidence type="ECO:0000256" key="2">
    <source>
        <dbReference type="ARBA" id="ARBA00023125"/>
    </source>
</evidence>
<dbReference type="GO" id="GO:0003677">
    <property type="term" value="F:DNA binding"/>
    <property type="evidence" value="ECO:0007669"/>
    <property type="project" value="UniProtKB-KW"/>
</dbReference>
<gene>
    <name evidence="5" type="ORF">SAMN02745132_04103</name>
</gene>
<feature type="domain" description="HTH cro/C1-type" evidence="4">
    <location>
        <begin position="43"/>
        <end position="84"/>
    </location>
</feature>
<dbReference type="InterPro" id="IPR039418">
    <property type="entry name" value="LexA-like"/>
</dbReference>
<dbReference type="PANTHER" id="PTHR40661">
    <property type="match status" value="1"/>
</dbReference>
<dbReference type="AlphaFoldDB" id="A0A1T4VN59"/>
<proteinExistence type="predicted"/>
<dbReference type="InterPro" id="IPR001387">
    <property type="entry name" value="Cro/C1-type_HTH"/>
</dbReference>
<evidence type="ECO:0000313" key="5">
    <source>
        <dbReference type="EMBL" id="SKA66366.1"/>
    </source>
</evidence>
<dbReference type="SUPFAM" id="SSF51306">
    <property type="entry name" value="LexA/Signal peptidase"/>
    <property type="match status" value="1"/>
</dbReference>
<organism evidence="5 6">
    <name type="scientific">Enterovibrio nigricans DSM 22720</name>
    <dbReference type="NCBI Taxonomy" id="1121868"/>
    <lineage>
        <taxon>Bacteria</taxon>
        <taxon>Pseudomonadati</taxon>
        <taxon>Pseudomonadota</taxon>
        <taxon>Gammaproteobacteria</taxon>
        <taxon>Vibrionales</taxon>
        <taxon>Vibrionaceae</taxon>
        <taxon>Enterovibrio</taxon>
    </lineage>
</organism>